<evidence type="ECO:0000313" key="2">
    <source>
        <dbReference type="EMBL" id="VEL07873.1"/>
    </source>
</evidence>
<gene>
    <name evidence="2" type="ORF">PXEA_LOCUS1313</name>
</gene>
<accession>A0A3S5A5X3</accession>
<dbReference type="EMBL" id="CAAALY010002652">
    <property type="protein sequence ID" value="VEL07873.1"/>
    <property type="molecule type" value="Genomic_DNA"/>
</dbReference>
<proteinExistence type="predicted"/>
<feature type="compositionally biased region" description="Basic residues" evidence="1">
    <location>
        <begin position="18"/>
        <end position="30"/>
    </location>
</feature>
<organism evidence="2 3">
    <name type="scientific">Protopolystoma xenopodis</name>
    <dbReference type="NCBI Taxonomy" id="117903"/>
    <lineage>
        <taxon>Eukaryota</taxon>
        <taxon>Metazoa</taxon>
        <taxon>Spiralia</taxon>
        <taxon>Lophotrochozoa</taxon>
        <taxon>Platyhelminthes</taxon>
        <taxon>Monogenea</taxon>
        <taxon>Polyopisthocotylea</taxon>
        <taxon>Polystomatidea</taxon>
        <taxon>Polystomatidae</taxon>
        <taxon>Protopolystoma</taxon>
    </lineage>
</organism>
<sequence length="104" mass="12166">MIPCSDAFRHMTDESSARVHRNRRRLPRKQCPHESSSKPIDNWSRGIRRRLLVEPTFECLHQTLSLEMEVSSTMAMVSRTAWGTNRLCPKHKRVNPVPSQILRM</sequence>
<protein>
    <submittedName>
        <fullName evidence="2">Uncharacterized protein</fullName>
    </submittedName>
</protein>
<name>A0A3S5A5X3_9PLAT</name>
<comment type="caution">
    <text evidence="2">The sequence shown here is derived from an EMBL/GenBank/DDBJ whole genome shotgun (WGS) entry which is preliminary data.</text>
</comment>
<dbReference type="Proteomes" id="UP000784294">
    <property type="component" value="Unassembled WGS sequence"/>
</dbReference>
<evidence type="ECO:0000313" key="3">
    <source>
        <dbReference type="Proteomes" id="UP000784294"/>
    </source>
</evidence>
<evidence type="ECO:0000256" key="1">
    <source>
        <dbReference type="SAM" id="MobiDB-lite"/>
    </source>
</evidence>
<reference evidence="2" key="1">
    <citation type="submission" date="2018-11" db="EMBL/GenBank/DDBJ databases">
        <authorList>
            <consortium name="Pathogen Informatics"/>
        </authorList>
    </citation>
    <scope>NUCLEOTIDE SEQUENCE</scope>
</reference>
<feature type="compositionally biased region" description="Basic and acidic residues" evidence="1">
    <location>
        <begin position="7"/>
        <end position="17"/>
    </location>
</feature>
<dbReference type="AlphaFoldDB" id="A0A3S5A5X3"/>
<feature type="region of interest" description="Disordered" evidence="1">
    <location>
        <begin position="1"/>
        <end position="40"/>
    </location>
</feature>
<keyword evidence="3" id="KW-1185">Reference proteome</keyword>